<dbReference type="Pfam" id="PF10604">
    <property type="entry name" value="Polyketide_cyc2"/>
    <property type="match status" value="1"/>
</dbReference>
<dbReference type="SUPFAM" id="SSF55961">
    <property type="entry name" value="Bet v1-like"/>
    <property type="match status" value="1"/>
</dbReference>
<dbReference type="RefSeq" id="WP_123222625.1">
    <property type="nucleotide sequence ID" value="NZ_RJSF01000036.1"/>
</dbReference>
<sequence length="157" mass="17551">MTAPYRLSSSSLLPASPDLAFRALVDAPLEELFPTRSGLIPAVRRSEGQQGAWGRVGQTRTVVLADGSRNLETLVAVEPPADYRYRLSGFTGPMKLLVRTVEGRFAFESHGAESRATWTWELHPTHRLARLAFPVLAASWRTMARSMWPRFRSRLAT</sequence>
<dbReference type="InterPro" id="IPR023393">
    <property type="entry name" value="START-like_dom_sf"/>
</dbReference>
<dbReference type="AlphaFoldDB" id="A0A3N0GR04"/>
<evidence type="ECO:0000313" key="1">
    <source>
        <dbReference type="EMBL" id="RNM14913.1"/>
    </source>
</evidence>
<organism evidence="1 2">
    <name type="scientific">Nocardioides pocheonensis</name>
    <dbReference type="NCBI Taxonomy" id="661485"/>
    <lineage>
        <taxon>Bacteria</taxon>
        <taxon>Bacillati</taxon>
        <taxon>Actinomycetota</taxon>
        <taxon>Actinomycetes</taxon>
        <taxon>Propionibacteriales</taxon>
        <taxon>Nocardioidaceae</taxon>
        <taxon>Nocardioides</taxon>
    </lineage>
</organism>
<protein>
    <submittedName>
        <fullName evidence="1">SRPBCC family protein</fullName>
    </submittedName>
</protein>
<comment type="caution">
    <text evidence="1">The sequence shown here is derived from an EMBL/GenBank/DDBJ whole genome shotgun (WGS) entry which is preliminary data.</text>
</comment>
<keyword evidence="2" id="KW-1185">Reference proteome</keyword>
<accession>A0A3N0GR04</accession>
<name>A0A3N0GR04_9ACTN</name>
<dbReference type="Proteomes" id="UP000279994">
    <property type="component" value="Unassembled WGS sequence"/>
</dbReference>
<evidence type="ECO:0000313" key="2">
    <source>
        <dbReference type="Proteomes" id="UP000279994"/>
    </source>
</evidence>
<dbReference type="Gene3D" id="3.30.530.20">
    <property type="match status" value="1"/>
</dbReference>
<gene>
    <name evidence="1" type="ORF">EFL26_09310</name>
</gene>
<dbReference type="OrthoDB" id="4724764at2"/>
<reference evidence="1 2" key="1">
    <citation type="submission" date="2018-11" db="EMBL/GenBank/DDBJ databases">
        <authorList>
            <person name="Li F."/>
        </authorList>
    </citation>
    <scope>NUCLEOTIDE SEQUENCE [LARGE SCALE GENOMIC DNA]</scope>
    <source>
        <strain evidence="1 2">Gsoil 818</strain>
    </source>
</reference>
<dbReference type="EMBL" id="RJSF01000036">
    <property type="protein sequence ID" value="RNM14913.1"/>
    <property type="molecule type" value="Genomic_DNA"/>
</dbReference>
<dbReference type="InterPro" id="IPR019587">
    <property type="entry name" value="Polyketide_cyclase/dehydratase"/>
</dbReference>
<proteinExistence type="predicted"/>